<accession>A0A319D4U5</accession>
<gene>
    <name evidence="3" type="ORF">BO71DRAFT_400745</name>
</gene>
<dbReference type="InterPro" id="IPR050275">
    <property type="entry name" value="PGM_Phosphatase"/>
</dbReference>
<evidence type="ECO:0000256" key="1">
    <source>
        <dbReference type="SAM" id="MobiDB-lite"/>
    </source>
</evidence>
<dbReference type="SUPFAM" id="SSF53254">
    <property type="entry name" value="Phosphoglycerate mutase-like"/>
    <property type="match status" value="1"/>
</dbReference>
<sequence length="443" mass="48851">MKLVRDLALALALGLAASAQASSHLAYTTVPGYFLQDEASTDPSTFDFTTTNFGLINRTYDADADTQQEQQRQLPPPHTLTQWERFHRQVLALNRDAPSNVAYKVLFLGRHGQGWHNVAEEYYGTPAWNCYYSLLPGNATTTWSDADLTPLGETQALNVHTFWQTQLTTQRIPLPSVFYVSPLTRAMRTLNLTFAGLIKQHLAPREHKHEPAPESEAISSTNPSPLFSLFGLSERSSNPNPDPDPDPTCPAHLKYTPHITPLFRESITIHTCDHRRNRTSIHALFPTWTLPPENIFPEDDEQWDGIHAETTAGQDGRSRRGLDLIFHQLGLQLQSQSQFQMEGKDGDGDEDGVFVSVTSHSGEIASVLRVIGHREFGLATGAVIPVLVRGERVSDSTTKLTGTMTTTTTAVSWTRSAHCTEPPVTSVTGCVCRSGAPVVTTAL</sequence>
<name>A0A319D4U5_9EURO</name>
<dbReference type="OrthoDB" id="496981at2759"/>
<feature type="region of interest" description="Disordered" evidence="1">
    <location>
        <begin position="229"/>
        <end position="251"/>
    </location>
</feature>
<dbReference type="Proteomes" id="UP000247810">
    <property type="component" value="Unassembled WGS sequence"/>
</dbReference>
<dbReference type="AlphaFoldDB" id="A0A319D4U5"/>
<dbReference type="PANTHER" id="PTHR48100:SF32">
    <property type="entry name" value="ANCHORED PROTEIN, PUTATIVE (AFU_ORTHOLOGUE AFUA_1G10590)-RELATED"/>
    <property type="match status" value="1"/>
</dbReference>
<dbReference type="Gene3D" id="3.40.50.1240">
    <property type="entry name" value="Phosphoglycerate mutase-like"/>
    <property type="match status" value="1"/>
</dbReference>
<keyword evidence="2" id="KW-0732">Signal</keyword>
<dbReference type="InterPro" id="IPR013078">
    <property type="entry name" value="His_Pase_superF_clade-1"/>
</dbReference>
<feature type="chain" id="PRO_5016335169" evidence="2">
    <location>
        <begin position="22"/>
        <end position="443"/>
    </location>
</feature>
<dbReference type="CDD" id="cd07067">
    <property type="entry name" value="HP_PGM_like"/>
    <property type="match status" value="1"/>
</dbReference>
<dbReference type="InterPro" id="IPR029033">
    <property type="entry name" value="His_PPase_superfam"/>
</dbReference>
<protein>
    <submittedName>
        <fullName evidence="3">Phosphoglycerate mutase-like protein</fullName>
    </submittedName>
</protein>
<dbReference type="VEuPathDB" id="FungiDB:BO71DRAFT_400745"/>
<dbReference type="PANTHER" id="PTHR48100">
    <property type="entry name" value="BROAD-SPECIFICITY PHOSPHATASE YOR283W-RELATED"/>
    <property type="match status" value="1"/>
</dbReference>
<evidence type="ECO:0000313" key="4">
    <source>
        <dbReference type="Proteomes" id="UP000247810"/>
    </source>
</evidence>
<dbReference type="GO" id="GO:0005737">
    <property type="term" value="C:cytoplasm"/>
    <property type="evidence" value="ECO:0007669"/>
    <property type="project" value="TreeGrafter"/>
</dbReference>
<dbReference type="SMART" id="SM00855">
    <property type="entry name" value="PGAM"/>
    <property type="match status" value="1"/>
</dbReference>
<keyword evidence="4" id="KW-1185">Reference proteome</keyword>
<evidence type="ECO:0000256" key="2">
    <source>
        <dbReference type="SAM" id="SignalP"/>
    </source>
</evidence>
<reference evidence="3 4" key="1">
    <citation type="submission" date="2018-02" db="EMBL/GenBank/DDBJ databases">
        <title>The genomes of Aspergillus section Nigri reveals drivers in fungal speciation.</title>
        <authorList>
            <consortium name="DOE Joint Genome Institute"/>
            <person name="Vesth T.C."/>
            <person name="Nybo J."/>
            <person name="Theobald S."/>
            <person name="Brandl J."/>
            <person name="Frisvad J.C."/>
            <person name="Nielsen K.F."/>
            <person name="Lyhne E.K."/>
            <person name="Kogle M.E."/>
            <person name="Kuo A."/>
            <person name="Riley R."/>
            <person name="Clum A."/>
            <person name="Nolan M."/>
            <person name="Lipzen A."/>
            <person name="Salamov A."/>
            <person name="Henrissat B."/>
            <person name="Wiebenga A."/>
            <person name="De vries R.P."/>
            <person name="Grigoriev I.V."/>
            <person name="Mortensen U.H."/>
            <person name="Andersen M.R."/>
            <person name="Baker S.E."/>
        </authorList>
    </citation>
    <scope>NUCLEOTIDE SEQUENCE [LARGE SCALE GENOMIC DNA]</scope>
    <source>
        <strain evidence="3 4">CBS 707.79</strain>
    </source>
</reference>
<dbReference type="EMBL" id="KZ825923">
    <property type="protein sequence ID" value="PYH92179.1"/>
    <property type="molecule type" value="Genomic_DNA"/>
</dbReference>
<organism evidence="3 4">
    <name type="scientific">Aspergillus ellipticus CBS 707.79</name>
    <dbReference type="NCBI Taxonomy" id="1448320"/>
    <lineage>
        <taxon>Eukaryota</taxon>
        <taxon>Fungi</taxon>
        <taxon>Dikarya</taxon>
        <taxon>Ascomycota</taxon>
        <taxon>Pezizomycotina</taxon>
        <taxon>Eurotiomycetes</taxon>
        <taxon>Eurotiomycetidae</taxon>
        <taxon>Eurotiales</taxon>
        <taxon>Aspergillaceae</taxon>
        <taxon>Aspergillus</taxon>
        <taxon>Aspergillus subgen. Circumdati</taxon>
    </lineage>
</organism>
<proteinExistence type="predicted"/>
<evidence type="ECO:0000313" key="3">
    <source>
        <dbReference type="EMBL" id="PYH92179.1"/>
    </source>
</evidence>
<dbReference type="GO" id="GO:0016791">
    <property type="term" value="F:phosphatase activity"/>
    <property type="evidence" value="ECO:0007669"/>
    <property type="project" value="TreeGrafter"/>
</dbReference>
<feature type="signal peptide" evidence="2">
    <location>
        <begin position="1"/>
        <end position="21"/>
    </location>
</feature>